<reference evidence="3" key="1">
    <citation type="submission" date="2021-09" db="EMBL/GenBank/DDBJ databases">
        <authorList>
            <consortium name="AG Swart"/>
            <person name="Singh M."/>
            <person name="Singh A."/>
            <person name="Seah K."/>
            <person name="Emmerich C."/>
        </authorList>
    </citation>
    <scope>NUCLEOTIDE SEQUENCE</scope>
    <source>
        <strain evidence="3">ATCC30299</strain>
    </source>
</reference>
<accession>A0AAU9K750</accession>
<evidence type="ECO:0000313" key="3">
    <source>
        <dbReference type="EMBL" id="CAG9331469.1"/>
    </source>
</evidence>
<comment type="caution">
    <text evidence="3">The sequence shown here is derived from an EMBL/GenBank/DDBJ whole genome shotgun (WGS) entry which is preliminary data.</text>
</comment>
<feature type="transmembrane region" description="Helical" evidence="1">
    <location>
        <begin position="136"/>
        <end position="155"/>
    </location>
</feature>
<feature type="transmembrane region" description="Helical" evidence="1">
    <location>
        <begin position="233"/>
        <end position="252"/>
    </location>
</feature>
<dbReference type="InterPro" id="IPR015449">
    <property type="entry name" value="K_chnl_Ca-activ_SK"/>
</dbReference>
<organism evidence="3 4">
    <name type="scientific">Blepharisma stoltei</name>
    <dbReference type="NCBI Taxonomy" id="1481888"/>
    <lineage>
        <taxon>Eukaryota</taxon>
        <taxon>Sar</taxon>
        <taxon>Alveolata</taxon>
        <taxon>Ciliophora</taxon>
        <taxon>Postciliodesmatophora</taxon>
        <taxon>Heterotrichea</taxon>
        <taxon>Heterotrichida</taxon>
        <taxon>Blepharismidae</taxon>
        <taxon>Blepharisma</taxon>
    </lineage>
</organism>
<sequence length="427" mass="49415">MAKVHLSRSFSVLHKGENVSEVQKSQILLNRWRLFRLGSAVLSAISVFPAGTDYEMRFSESRNATNCHLDPDHSVSPRIIVMILCIVSVLLLIPYRIYYIKWRQHMPSTYRELPSLGKVSLSKISKMRKKATWRDYLGGDTIFAFCVNVIFPYPWLDATFTIHQQILYKEVYICYFWAELFYACMFFRWAFLIFVVFNYGSYQNPIAMRYCEKYDVPLNPHFSLKCYVNQHPMAMLFIFLLFPGTLIFASTMRVFERPVRNPITDFDYPGNAVWNVVVTIFTIGYGDFFPITNLGRITIALSAFLGSIILSFLFVTLTKVFTLTKNEEKTLKGILVSDSAAATIRRALTYTKTRFSNPEERVNAWDSVQSQTRSFNRVREEFGCEEDENEAKICELSNRVSRVETDLTQIKNSLTALANKIDNMNNS</sequence>
<feature type="domain" description="Potassium channel" evidence="2">
    <location>
        <begin position="237"/>
        <end position="322"/>
    </location>
</feature>
<protein>
    <recommendedName>
        <fullName evidence="2">Potassium channel domain-containing protein</fullName>
    </recommendedName>
</protein>
<gene>
    <name evidence="3" type="ORF">BSTOLATCC_MIC53538</name>
</gene>
<keyword evidence="1" id="KW-1133">Transmembrane helix</keyword>
<dbReference type="AlphaFoldDB" id="A0AAU9K750"/>
<keyword evidence="1" id="KW-0472">Membrane</keyword>
<evidence type="ECO:0000259" key="2">
    <source>
        <dbReference type="Pfam" id="PF07885"/>
    </source>
</evidence>
<keyword evidence="1" id="KW-0812">Transmembrane</keyword>
<dbReference type="InterPro" id="IPR013099">
    <property type="entry name" value="K_chnl_dom"/>
</dbReference>
<keyword evidence="4" id="KW-1185">Reference proteome</keyword>
<dbReference type="PRINTS" id="PR00169">
    <property type="entry name" value="KCHANNEL"/>
</dbReference>
<proteinExistence type="predicted"/>
<feature type="transmembrane region" description="Helical" evidence="1">
    <location>
        <begin position="297"/>
        <end position="317"/>
    </location>
</feature>
<dbReference type="GO" id="GO:0016286">
    <property type="term" value="F:small conductance calcium-activated potassium channel activity"/>
    <property type="evidence" value="ECO:0007669"/>
    <property type="project" value="InterPro"/>
</dbReference>
<dbReference type="Gene3D" id="1.10.287.70">
    <property type="match status" value="1"/>
</dbReference>
<dbReference type="GO" id="GO:0016020">
    <property type="term" value="C:membrane"/>
    <property type="evidence" value="ECO:0007669"/>
    <property type="project" value="InterPro"/>
</dbReference>
<feature type="transmembrane region" description="Helical" evidence="1">
    <location>
        <begin position="79"/>
        <end position="98"/>
    </location>
</feature>
<feature type="transmembrane region" description="Helical" evidence="1">
    <location>
        <begin position="34"/>
        <end position="52"/>
    </location>
</feature>
<dbReference type="PANTHER" id="PTHR10153">
    <property type="entry name" value="SMALL CONDUCTANCE CALCIUM-ACTIVATED POTASSIUM CHANNEL"/>
    <property type="match status" value="1"/>
</dbReference>
<evidence type="ECO:0000313" key="4">
    <source>
        <dbReference type="Proteomes" id="UP001162131"/>
    </source>
</evidence>
<feature type="transmembrane region" description="Helical" evidence="1">
    <location>
        <begin position="272"/>
        <end position="290"/>
    </location>
</feature>
<feature type="transmembrane region" description="Helical" evidence="1">
    <location>
        <begin position="175"/>
        <end position="199"/>
    </location>
</feature>
<dbReference type="Proteomes" id="UP001162131">
    <property type="component" value="Unassembled WGS sequence"/>
</dbReference>
<dbReference type="Pfam" id="PF07885">
    <property type="entry name" value="Ion_trans_2"/>
    <property type="match status" value="1"/>
</dbReference>
<dbReference type="EMBL" id="CAJZBQ010000053">
    <property type="protein sequence ID" value="CAG9331469.1"/>
    <property type="molecule type" value="Genomic_DNA"/>
</dbReference>
<dbReference type="SUPFAM" id="SSF81324">
    <property type="entry name" value="Voltage-gated potassium channels"/>
    <property type="match status" value="1"/>
</dbReference>
<evidence type="ECO:0000256" key="1">
    <source>
        <dbReference type="SAM" id="Phobius"/>
    </source>
</evidence>
<name>A0AAU9K750_9CILI</name>